<reference evidence="2" key="1">
    <citation type="submission" date="2006-06" db="EMBL/GenBank/DDBJ databases">
        <authorList>
            <person name="Town C.D."/>
            <person name="Ronning C.M."/>
            <person name="Cheung F."/>
            <person name="Haas B.J."/>
            <person name="Althoff R."/>
            <person name="Arbogast T."/>
            <person name="Hine E."/>
            <person name="Piffanelli P."/>
            <person name="Tallon L.J."/>
        </authorList>
    </citation>
    <scope>NUCLEOTIDE SEQUENCE</scope>
</reference>
<sequence>MSRNYLLEITDARGFPPVPLPADLDVQEDIRENDLAAAAAAVVCNDQAPRPSVVEQDEAGPGRSLAVEEPRVGEHPIPPPPPPPVPSPCEQLRLTRSSSSAQAHHTRVRSHLMSSLYLLRAPVHRATLLPEKERALFFQGRERDERRRKIGWGRRAIDDGGMEWGQRGAREREREREWGLELTGPHNQMTNSTSDRSLALVDIPRGFGGAAPISKVHDLHWSDLKLILWDPRYGRTRRISFLVDASIEAADVYHVSVGRIARQARTHAW</sequence>
<dbReference type="AlphaFoldDB" id="Q1EP64"/>
<accession>Q1EP64</accession>
<evidence type="ECO:0000313" key="2">
    <source>
        <dbReference type="EMBL" id="ABF70093.1"/>
    </source>
</evidence>
<feature type="compositionally biased region" description="Pro residues" evidence="1">
    <location>
        <begin position="76"/>
        <end position="86"/>
    </location>
</feature>
<proteinExistence type="predicted"/>
<evidence type="ECO:0000256" key="1">
    <source>
        <dbReference type="SAM" id="MobiDB-lite"/>
    </source>
</evidence>
<dbReference type="EMBL" id="AC186754">
    <property type="protein sequence ID" value="ABF70093.1"/>
    <property type="molecule type" value="Genomic_DNA"/>
</dbReference>
<feature type="region of interest" description="Disordered" evidence="1">
    <location>
        <begin position="47"/>
        <end position="86"/>
    </location>
</feature>
<organism evidence="2">
    <name type="scientific">Musa balbisiana</name>
    <name type="common">Banana</name>
    <dbReference type="NCBI Taxonomy" id="52838"/>
    <lineage>
        <taxon>Eukaryota</taxon>
        <taxon>Viridiplantae</taxon>
        <taxon>Streptophyta</taxon>
        <taxon>Embryophyta</taxon>
        <taxon>Tracheophyta</taxon>
        <taxon>Spermatophyta</taxon>
        <taxon>Magnoliopsida</taxon>
        <taxon>Liliopsida</taxon>
        <taxon>Zingiberales</taxon>
        <taxon>Musaceae</taxon>
        <taxon>Musa</taxon>
    </lineage>
</organism>
<gene>
    <name evidence="2" type="ORF">MBP_81C12.24</name>
</gene>
<name>Q1EP64_MUSBA</name>
<protein>
    <submittedName>
        <fullName evidence="2">Uncharacterized protein</fullName>
    </submittedName>
</protein>